<accession>A0A6M4IJA9</accession>
<gene>
    <name evidence="1" type="ORF">HKW67_03870</name>
</gene>
<dbReference type="InterPro" id="IPR010297">
    <property type="entry name" value="DUF900_hydrolase"/>
</dbReference>
<keyword evidence="2" id="KW-1185">Reference proteome</keyword>
<dbReference type="PANTHER" id="PTHR36513:SF1">
    <property type="entry name" value="TRANSMEMBRANE PROTEIN"/>
    <property type="match status" value="1"/>
</dbReference>
<sequence length="398" mass="43295">MSHASMGARRGRLWTILAVVLLGGAGCAPQRPVTTPAPQSSPAASVRLADTVWYISARAREAGRDTRRFADSLAYGLAIHTYRRAADVLEDGLDIAVADSVMLTRSEFVRGIRDATGRDATDDFAVLFVHGYGTSQRECWRYAAEARIRSRSPVPWVAFCWPSNGAGFERPTRNAILDRAYRSDSAVAVESQPALVRATEVMLDALPASRLMLVSHSLGAQLLVGALSDSTALRARLAREATRAIVFAAPDLDRDRFADSVVANLQPLTERLVLYVSGHDRMLALSRVRSGTPRAGERRDGPLRRGALETVDATEGLSAENRFAELFGTHHALRRASGILFDMIYVVGARRPPECREAFGTGTWSAEAGWVLTPIRPDRVTVGTTCAAATSIDRRVPR</sequence>
<proteinExistence type="predicted"/>
<dbReference type="InterPro" id="IPR029058">
    <property type="entry name" value="AB_hydrolase_fold"/>
</dbReference>
<evidence type="ECO:0000313" key="1">
    <source>
        <dbReference type="EMBL" id="QJR34710.1"/>
    </source>
</evidence>
<dbReference type="RefSeq" id="WP_171224138.1">
    <property type="nucleotide sequence ID" value="NZ_CP053085.1"/>
</dbReference>
<dbReference type="GO" id="GO:0016787">
    <property type="term" value="F:hydrolase activity"/>
    <property type="evidence" value="ECO:0007669"/>
    <property type="project" value="UniProtKB-KW"/>
</dbReference>
<dbReference type="KEGG" id="ggr:HKW67_03870"/>
<organism evidence="1 2">
    <name type="scientific">Gemmatimonas groenlandica</name>
    <dbReference type="NCBI Taxonomy" id="2732249"/>
    <lineage>
        <taxon>Bacteria</taxon>
        <taxon>Pseudomonadati</taxon>
        <taxon>Gemmatimonadota</taxon>
        <taxon>Gemmatimonadia</taxon>
        <taxon>Gemmatimonadales</taxon>
        <taxon>Gemmatimonadaceae</taxon>
        <taxon>Gemmatimonas</taxon>
    </lineage>
</organism>
<reference evidence="1 2" key="1">
    <citation type="submission" date="2020-05" db="EMBL/GenBank/DDBJ databases">
        <title>Complete genome sequence of Gemmatimonas greenlandica TET16.</title>
        <authorList>
            <person name="Zeng Y."/>
        </authorList>
    </citation>
    <scope>NUCLEOTIDE SEQUENCE [LARGE SCALE GENOMIC DNA]</scope>
    <source>
        <strain evidence="1 2">TET16</strain>
    </source>
</reference>
<dbReference type="EMBL" id="CP053085">
    <property type="protein sequence ID" value="QJR34710.1"/>
    <property type="molecule type" value="Genomic_DNA"/>
</dbReference>
<evidence type="ECO:0000313" key="2">
    <source>
        <dbReference type="Proteomes" id="UP000500938"/>
    </source>
</evidence>
<dbReference type="Proteomes" id="UP000500938">
    <property type="component" value="Chromosome"/>
</dbReference>
<dbReference type="Pfam" id="PF05990">
    <property type="entry name" value="DUF900"/>
    <property type="match status" value="1"/>
</dbReference>
<dbReference type="Gene3D" id="3.40.50.1820">
    <property type="entry name" value="alpha/beta hydrolase"/>
    <property type="match status" value="1"/>
</dbReference>
<dbReference type="PANTHER" id="PTHR36513">
    <property type="entry name" value="ABC TRANSMEMBRANE TYPE-1 DOMAIN-CONTAINING PROTEIN"/>
    <property type="match status" value="1"/>
</dbReference>
<keyword evidence="1" id="KW-0378">Hydrolase</keyword>
<dbReference type="AlphaFoldDB" id="A0A6M4IJA9"/>
<protein>
    <submittedName>
        <fullName evidence="1">Alpha/beta hydrolase</fullName>
    </submittedName>
</protein>
<name>A0A6M4IJA9_9BACT</name>
<dbReference type="SUPFAM" id="SSF53474">
    <property type="entry name" value="alpha/beta-Hydrolases"/>
    <property type="match status" value="1"/>
</dbReference>